<reference evidence="2" key="1">
    <citation type="journal article" date="2019" name="Int. J. Syst. Evol. Microbiol.">
        <title>The Global Catalogue of Microorganisms (GCM) 10K type strain sequencing project: providing services to taxonomists for standard genome sequencing and annotation.</title>
        <authorList>
            <consortium name="The Broad Institute Genomics Platform"/>
            <consortium name="The Broad Institute Genome Sequencing Center for Infectious Disease"/>
            <person name="Wu L."/>
            <person name="Ma J."/>
        </authorList>
    </citation>
    <scope>NUCLEOTIDE SEQUENCE [LARGE SCALE GENOMIC DNA]</scope>
    <source>
        <strain evidence="2">JCM 4737</strain>
    </source>
</reference>
<accession>A0ABQ3DPT3</accession>
<dbReference type="Proteomes" id="UP000599437">
    <property type="component" value="Unassembled WGS sequence"/>
</dbReference>
<comment type="caution">
    <text evidence="1">The sequence shown here is derived from an EMBL/GenBank/DDBJ whole genome shotgun (WGS) entry which is preliminary data.</text>
</comment>
<keyword evidence="2" id="KW-1185">Reference proteome</keyword>
<name>A0ABQ3DPT3_9ACTN</name>
<sequence length="98" mass="10394">MEQARSTVLAARDHGDATRERAAFDLLAARLGAVLKANAHRADEAEEILRHLLAENLTADAQIHALTEVLKQRGNTVYNQWVDNGGGGAQGPGGPGQV</sequence>
<evidence type="ECO:0000313" key="2">
    <source>
        <dbReference type="Proteomes" id="UP000599437"/>
    </source>
</evidence>
<evidence type="ECO:0000313" key="1">
    <source>
        <dbReference type="EMBL" id="GHB05194.1"/>
    </source>
</evidence>
<proteinExistence type="predicted"/>
<gene>
    <name evidence="1" type="ORF">GCM10010346_30240</name>
</gene>
<organism evidence="1 2">
    <name type="scientific">Streptomyces chryseus</name>
    <dbReference type="NCBI Taxonomy" id="68186"/>
    <lineage>
        <taxon>Bacteria</taxon>
        <taxon>Bacillati</taxon>
        <taxon>Actinomycetota</taxon>
        <taxon>Actinomycetes</taxon>
        <taxon>Kitasatosporales</taxon>
        <taxon>Streptomycetaceae</taxon>
        <taxon>Streptomyces</taxon>
    </lineage>
</organism>
<protein>
    <submittedName>
        <fullName evidence="1">Uncharacterized protein</fullName>
    </submittedName>
</protein>
<dbReference type="EMBL" id="BMVO01000008">
    <property type="protein sequence ID" value="GHB05194.1"/>
    <property type="molecule type" value="Genomic_DNA"/>
</dbReference>